<gene>
    <name evidence="1" type="ORF">GJU39_22440</name>
</gene>
<dbReference type="AlphaFoldDB" id="A0A7K0G4V9"/>
<dbReference type="RefSeq" id="WP_154283235.1">
    <property type="nucleotide sequence ID" value="NZ_JBHUJQ010000001.1"/>
</dbReference>
<evidence type="ECO:0000313" key="2">
    <source>
        <dbReference type="Proteomes" id="UP000487757"/>
    </source>
</evidence>
<comment type="caution">
    <text evidence="1">The sequence shown here is derived from an EMBL/GenBank/DDBJ whole genome shotgun (WGS) entry which is preliminary data.</text>
</comment>
<accession>A0A7K0G4V9</accession>
<dbReference type="Proteomes" id="UP000487757">
    <property type="component" value="Unassembled WGS sequence"/>
</dbReference>
<organism evidence="1 2">
    <name type="scientific">Pedobacter petrophilus</name>
    <dbReference type="NCBI Taxonomy" id="1908241"/>
    <lineage>
        <taxon>Bacteria</taxon>
        <taxon>Pseudomonadati</taxon>
        <taxon>Bacteroidota</taxon>
        <taxon>Sphingobacteriia</taxon>
        <taxon>Sphingobacteriales</taxon>
        <taxon>Sphingobacteriaceae</taxon>
        <taxon>Pedobacter</taxon>
    </lineage>
</organism>
<evidence type="ECO:0000313" key="1">
    <source>
        <dbReference type="EMBL" id="MRX78838.1"/>
    </source>
</evidence>
<dbReference type="SUPFAM" id="SSF50129">
    <property type="entry name" value="GroES-like"/>
    <property type="match status" value="1"/>
</dbReference>
<dbReference type="Gene3D" id="3.90.180.10">
    <property type="entry name" value="Medium-chain alcohol dehydrogenases, catalytic domain"/>
    <property type="match status" value="1"/>
</dbReference>
<dbReference type="InterPro" id="IPR011032">
    <property type="entry name" value="GroES-like_sf"/>
</dbReference>
<dbReference type="EMBL" id="WKKH01000080">
    <property type="protein sequence ID" value="MRX78838.1"/>
    <property type="molecule type" value="Genomic_DNA"/>
</dbReference>
<proteinExistence type="predicted"/>
<protein>
    <recommendedName>
        <fullName evidence="3">Zinc-binding dehydrogenase</fullName>
    </recommendedName>
</protein>
<evidence type="ECO:0008006" key="3">
    <source>
        <dbReference type="Google" id="ProtNLM"/>
    </source>
</evidence>
<dbReference type="OrthoDB" id="9787435at2"/>
<keyword evidence="2" id="KW-1185">Reference proteome</keyword>
<reference evidence="1 2" key="1">
    <citation type="submission" date="2019-11" db="EMBL/GenBank/DDBJ databases">
        <title>Pedobacter petrophilus genome.</title>
        <authorList>
            <person name="Feldbauer M.J."/>
            <person name="Newman J.D."/>
        </authorList>
    </citation>
    <scope>NUCLEOTIDE SEQUENCE [LARGE SCALE GENOMIC DNA]</scope>
    <source>
        <strain evidence="1 2">LMG 29686</strain>
    </source>
</reference>
<sequence>MKAIILDAPGGVEKLSYTDLEIPKINTAEVLIHVKTMSINLVDVKSRKSKGI</sequence>
<name>A0A7K0G4V9_9SPHI</name>